<evidence type="ECO:0000313" key="1">
    <source>
        <dbReference type="EMBL" id="AWI08725.1"/>
    </source>
</evidence>
<accession>A0A2U8E1Q9</accession>
<keyword evidence="2" id="KW-1185">Reference proteome</keyword>
<dbReference type="AlphaFoldDB" id="A0A2U8E1Q9"/>
<proteinExistence type="predicted"/>
<protein>
    <submittedName>
        <fullName evidence="1">Uncharacterized protein</fullName>
    </submittedName>
</protein>
<name>A0A2U8E1Q9_9BACT</name>
<dbReference type="KEGG" id="elut:CKA38_05170"/>
<reference evidence="1 2" key="1">
    <citation type="journal article" date="2018" name="Syst. Appl. Microbiol.">
        <title>Ereboglobus luteus gen. nov. sp. nov. from cockroach guts, and new insights into the oxygen relationship of the genera Opitutus and Didymococcus (Verrucomicrobia: Opitutaceae).</title>
        <authorList>
            <person name="Tegtmeier D."/>
            <person name="Belitz A."/>
            <person name="Radek R."/>
            <person name="Heimerl T."/>
            <person name="Brune A."/>
        </authorList>
    </citation>
    <scope>NUCLEOTIDE SEQUENCE [LARGE SCALE GENOMIC DNA]</scope>
    <source>
        <strain evidence="1 2">Ho45</strain>
    </source>
</reference>
<organism evidence="1 2">
    <name type="scientific">Ereboglobus luteus</name>
    <dbReference type="NCBI Taxonomy" id="1796921"/>
    <lineage>
        <taxon>Bacteria</taxon>
        <taxon>Pseudomonadati</taxon>
        <taxon>Verrucomicrobiota</taxon>
        <taxon>Opitutia</taxon>
        <taxon>Opitutales</taxon>
        <taxon>Opitutaceae</taxon>
        <taxon>Ereboglobus</taxon>
    </lineage>
</organism>
<evidence type="ECO:0000313" key="2">
    <source>
        <dbReference type="Proteomes" id="UP000244896"/>
    </source>
</evidence>
<dbReference type="EMBL" id="CP023004">
    <property type="protein sequence ID" value="AWI08725.1"/>
    <property type="molecule type" value="Genomic_DNA"/>
</dbReference>
<sequence length="76" mass="8976">MPRRNLSWHENHRFQKRTLGSDARRSIESGNPFPALMPKGRLLQNLEFEKSTNIAPCHLQNFPFKPEVYPLYLKLL</sequence>
<gene>
    <name evidence="1" type="ORF">CKA38_05170</name>
</gene>
<dbReference type="Proteomes" id="UP000244896">
    <property type="component" value="Chromosome"/>
</dbReference>